<keyword evidence="1" id="KW-0560">Oxidoreductase</keyword>
<dbReference type="AlphaFoldDB" id="S7TFU4"/>
<dbReference type="PANTHER" id="PTHR42947:SF1">
    <property type="entry name" value="COB--COM HETERODISULFIDE REDUCTASE SUBUNIT B 1"/>
    <property type="match status" value="1"/>
</dbReference>
<evidence type="ECO:0000313" key="4">
    <source>
        <dbReference type="Proteomes" id="UP000014975"/>
    </source>
</evidence>
<feature type="domain" description="Cysteine-rich" evidence="2">
    <location>
        <begin position="5"/>
        <end position="86"/>
    </location>
</feature>
<keyword evidence="4" id="KW-1185">Reference proteome</keyword>
<dbReference type="PANTHER" id="PTHR42947">
    <property type="entry name" value="COB--COM HETERODISULFIDE REDUCTASE SUBUNIT B 1"/>
    <property type="match status" value="1"/>
</dbReference>
<dbReference type="eggNOG" id="COG2048">
    <property type="taxonomic scope" value="Bacteria"/>
</dbReference>
<dbReference type="InterPro" id="IPR004017">
    <property type="entry name" value="Cys_rich_dom"/>
</dbReference>
<dbReference type="STRING" id="1121439.dsat_2181"/>
<reference evidence="3 4" key="1">
    <citation type="journal article" date="2013" name="Genome Announc.">
        <title>Draft genome sequences for three mercury-methylating, sulfate-reducing bacteria.</title>
        <authorList>
            <person name="Brown S.D."/>
            <person name="Hurt R.A.Jr."/>
            <person name="Gilmour C.C."/>
            <person name="Elias D.A."/>
        </authorList>
    </citation>
    <scope>NUCLEOTIDE SEQUENCE [LARGE SCALE GENOMIC DNA]</scope>
    <source>
        <strain evidence="3 4">DSM 16529</strain>
    </source>
</reference>
<dbReference type="PATRIC" id="fig|1121439.3.peg.569"/>
<dbReference type="RefSeq" id="WP_020886067.1">
    <property type="nucleotide sequence ID" value="NZ_ATHI01000004.1"/>
</dbReference>
<dbReference type="GO" id="GO:0016491">
    <property type="term" value="F:oxidoreductase activity"/>
    <property type="evidence" value="ECO:0007669"/>
    <property type="project" value="UniProtKB-KW"/>
</dbReference>
<comment type="caution">
    <text evidence="3">The sequence shown here is derived from an EMBL/GenBank/DDBJ whole genome shotgun (WGS) entry which is preliminary data.</text>
</comment>
<protein>
    <recommendedName>
        <fullName evidence="2">Cysteine-rich domain-containing protein</fullName>
    </recommendedName>
</protein>
<accession>S7TFU4</accession>
<name>S7TFU4_9BACT</name>
<dbReference type="OrthoDB" id="9777685at2"/>
<evidence type="ECO:0000259" key="2">
    <source>
        <dbReference type="Pfam" id="PF02754"/>
    </source>
</evidence>
<evidence type="ECO:0000313" key="3">
    <source>
        <dbReference type="EMBL" id="EPR35480.1"/>
    </source>
</evidence>
<dbReference type="EMBL" id="ATHI01000004">
    <property type="protein sequence ID" value="EPR35480.1"/>
    <property type="molecule type" value="Genomic_DNA"/>
</dbReference>
<dbReference type="Pfam" id="PF02754">
    <property type="entry name" value="CCG"/>
    <property type="match status" value="2"/>
</dbReference>
<feature type="domain" description="Cysteine-rich" evidence="2">
    <location>
        <begin position="149"/>
        <end position="237"/>
    </location>
</feature>
<sequence length="273" mass="29606">MNTRYALFRCCVTALNLPEYELATDAVMSGLGLSTVQITEFGCCGYPLRNVDQDAWLLASGRNLALAEAHDAAIVTVCNCCYGTLKHCAWMLSRDAALAERINDSLRKEGLRFSGTAKVRHFFEMLEQDVGLDALRRAVQKPAKGLNLALHYGCRILRPSNVLGLDNPFQPTVLDRLVQAVDARSADWGRKADCCGAPIMATDKDTSAVIAKSKLDDARKAGADALCVVCPFCQIRLGQAGEDGQGLPVVSYPQLLARSLGFDLRGDAEKLIP</sequence>
<organism evidence="3 4">
    <name type="scientific">Alkalidesulfovibrio alkalitolerans DSM 16529</name>
    <dbReference type="NCBI Taxonomy" id="1121439"/>
    <lineage>
        <taxon>Bacteria</taxon>
        <taxon>Pseudomonadati</taxon>
        <taxon>Thermodesulfobacteriota</taxon>
        <taxon>Desulfovibrionia</taxon>
        <taxon>Desulfovibrionales</taxon>
        <taxon>Desulfovibrionaceae</taxon>
        <taxon>Alkalidesulfovibrio</taxon>
    </lineage>
</organism>
<dbReference type="Gene3D" id="1.20.1050.140">
    <property type="match status" value="1"/>
</dbReference>
<dbReference type="InterPro" id="IPR051278">
    <property type="entry name" value="HdrB/HdrD_reductase"/>
</dbReference>
<evidence type="ECO:0000256" key="1">
    <source>
        <dbReference type="ARBA" id="ARBA00023002"/>
    </source>
</evidence>
<gene>
    <name evidence="3" type="ORF">dsat_2181</name>
</gene>
<proteinExistence type="predicted"/>
<dbReference type="Proteomes" id="UP000014975">
    <property type="component" value="Unassembled WGS sequence"/>
</dbReference>